<keyword evidence="1" id="KW-0812">Transmembrane</keyword>
<comment type="caution">
    <text evidence="3">The sequence shown here is derived from an EMBL/GenBank/DDBJ whole genome shotgun (WGS) entry which is preliminary data.</text>
</comment>
<feature type="transmembrane region" description="Helical" evidence="1">
    <location>
        <begin position="178"/>
        <end position="199"/>
    </location>
</feature>
<gene>
    <name evidence="3" type="ORF">PENTCL1PPCAC_28358</name>
</gene>
<accession>A0AAV5UGV0</accession>
<keyword evidence="1" id="KW-0472">Membrane</keyword>
<feature type="transmembrane region" description="Helical" evidence="1">
    <location>
        <begin position="21"/>
        <end position="47"/>
    </location>
</feature>
<feature type="transmembrane region" description="Helical" evidence="1">
    <location>
        <begin position="114"/>
        <end position="133"/>
    </location>
</feature>
<dbReference type="InterPro" id="IPR019402">
    <property type="entry name" value="CWH43_N"/>
</dbReference>
<feature type="transmembrane region" description="Helical" evidence="1">
    <location>
        <begin position="139"/>
        <end position="157"/>
    </location>
</feature>
<dbReference type="PANTHER" id="PTHR12892">
    <property type="entry name" value="FGF RECEPTOR ACTIVATING PROTEIN 1"/>
    <property type="match status" value="1"/>
</dbReference>
<feature type="transmembrane region" description="Helical" evidence="1">
    <location>
        <begin position="81"/>
        <end position="102"/>
    </location>
</feature>
<keyword evidence="1" id="KW-1133">Transmembrane helix</keyword>
<dbReference type="Pfam" id="PF10277">
    <property type="entry name" value="Frag1"/>
    <property type="match status" value="1"/>
</dbReference>
<protein>
    <recommendedName>
        <fullName evidence="2">CWH43-like N-terminal domain-containing protein</fullName>
    </recommendedName>
</protein>
<evidence type="ECO:0000313" key="4">
    <source>
        <dbReference type="Proteomes" id="UP001432027"/>
    </source>
</evidence>
<dbReference type="Proteomes" id="UP001432027">
    <property type="component" value="Unassembled WGS sequence"/>
</dbReference>
<dbReference type="GO" id="GO:0000139">
    <property type="term" value="C:Golgi membrane"/>
    <property type="evidence" value="ECO:0007669"/>
    <property type="project" value="InterPro"/>
</dbReference>
<evidence type="ECO:0000259" key="2">
    <source>
        <dbReference type="Pfam" id="PF10277"/>
    </source>
</evidence>
<evidence type="ECO:0000256" key="1">
    <source>
        <dbReference type="SAM" id="Phobius"/>
    </source>
</evidence>
<dbReference type="GO" id="GO:0006506">
    <property type="term" value="P:GPI anchor biosynthetic process"/>
    <property type="evidence" value="ECO:0007669"/>
    <property type="project" value="TreeGrafter"/>
</dbReference>
<feature type="non-terminal residue" evidence="3">
    <location>
        <position position="271"/>
    </location>
</feature>
<keyword evidence="4" id="KW-1185">Reference proteome</keyword>
<dbReference type="InterPro" id="IPR039545">
    <property type="entry name" value="PGAP2"/>
</dbReference>
<dbReference type="GO" id="GO:0005789">
    <property type="term" value="C:endoplasmic reticulum membrane"/>
    <property type="evidence" value="ECO:0007669"/>
    <property type="project" value="TreeGrafter"/>
</dbReference>
<organism evidence="3 4">
    <name type="scientific">Pristionchus entomophagus</name>
    <dbReference type="NCBI Taxonomy" id="358040"/>
    <lineage>
        <taxon>Eukaryota</taxon>
        <taxon>Metazoa</taxon>
        <taxon>Ecdysozoa</taxon>
        <taxon>Nematoda</taxon>
        <taxon>Chromadorea</taxon>
        <taxon>Rhabditida</taxon>
        <taxon>Rhabditina</taxon>
        <taxon>Diplogasteromorpha</taxon>
        <taxon>Diplogasteroidea</taxon>
        <taxon>Neodiplogasteridae</taxon>
        <taxon>Pristionchus</taxon>
    </lineage>
</organism>
<sequence length="271" mass="30945">MVKLDKPMRWALEAPSTLLPVAPMVFGAAVLPYLAFLFCIAYTFLFARERLSEWTMPDCPHLQTSLPPLSYIVGVWEPQRLIMLLALYVHIPARFIVTYTYFPVFTYYPQTIGMMVAAALETLGFVTVIVLHVNIGFEFHAMCFGLWIFAFIACGILQVELHRLHSLGKKHKRLRTTLIAKWLVLIATIATLVSMSYTYPYATTRCSVTMYTIFVATEYIIVFFNSLFYSITLYEFAAEFKYYRITAVRYGEVAEEQASDRSEGVSTSVSS</sequence>
<evidence type="ECO:0000313" key="3">
    <source>
        <dbReference type="EMBL" id="GMT06184.1"/>
    </source>
</evidence>
<dbReference type="PANTHER" id="PTHR12892:SF15">
    <property type="entry name" value="POST-GPI ATTACHMENT TO PROTEINS FACTOR 2-LIKE"/>
    <property type="match status" value="1"/>
</dbReference>
<feature type="domain" description="CWH43-like N-terminal" evidence="2">
    <location>
        <begin position="24"/>
        <end position="237"/>
    </location>
</feature>
<name>A0AAV5UGV0_9BILA</name>
<feature type="transmembrane region" description="Helical" evidence="1">
    <location>
        <begin position="211"/>
        <end position="234"/>
    </location>
</feature>
<reference evidence="3" key="1">
    <citation type="submission" date="2023-10" db="EMBL/GenBank/DDBJ databases">
        <title>Genome assembly of Pristionchus species.</title>
        <authorList>
            <person name="Yoshida K."/>
            <person name="Sommer R.J."/>
        </authorList>
    </citation>
    <scope>NUCLEOTIDE SEQUENCE</scope>
    <source>
        <strain evidence="3">RS0144</strain>
    </source>
</reference>
<proteinExistence type="predicted"/>
<dbReference type="AlphaFoldDB" id="A0AAV5UGV0"/>
<dbReference type="EMBL" id="BTSX01000006">
    <property type="protein sequence ID" value="GMT06184.1"/>
    <property type="molecule type" value="Genomic_DNA"/>
</dbReference>